<evidence type="ECO:0000256" key="3">
    <source>
        <dbReference type="ARBA" id="ARBA00023127"/>
    </source>
</evidence>
<sequence>MRKETVVSANVGEFSGRLTRARAAALHSSRVLPPLKPPTQPDQKRVLRANTKRTALDEDNTNAGHCSKKRAVLQDVTNVCCNNSYRKCFNATNIQSKGSKQARKAHANASKVAPDVAPRVQPTESELHKEGIRETEIVDPKLEEATRSVNVRGDHTLPLDSKKDEGLHYDWLANQSSTVPLQPQSPPRNVQKVSFSGTSTTSSDPDCKDIDSDKKDPQFCSLYAPEIYNNLRVAELVRRPNPNFMETIQKDITQSMRAILVDWLVEVSEEYKLVPDTLYLTVYLIDWFLSQNYIERKRLQLLGITCMLIASKYEEICAPRVEEFCFITDNTYVREEVLNMESQVLKCFGFQLFAPTAKTFLRRFLRAAQASYTTPSLELEYLANYLAELTLTDYGFLNFAPSMVAASAVFLARWTLDQSCHPWNPTLEHYTAYGASDLKTTVLALQDLQLNTKGCPLTAIRVKYRQQKFKSAADFTSPRLLETIFRKKEKGYSSKSCP</sequence>
<gene>
    <name evidence="9" type="ORF">HRI_003054000</name>
</gene>
<evidence type="ECO:0000256" key="2">
    <source>
        <dbReference type="ARBA" id="ARBA00022618"/>
    </source>
</evidence>
<comment type="caution">
    <text evidence="9">The sequence shown here is derived from an EMBL/GenBank/DDBJ whole genome shotgun (WGS) entry which is preliminary data.</text>
</comment>
<dbReference type="OrthoDB" id="5590282at2759"/>
<dbReference type="InterPro" id="IPR004367">
    <property type="entry name" value="Cyclin_C-dom"/>
</dbReference>
<dbReference type="FunFam" id="1.10.472.10:FF:000167">
    <property type="entry name" value="Mitotic cyclin 6"/>
    <property type="match status" value="1"/>
</dbReference>
<dbReference type="EMBL" id="BSYR01000025">
    <property type="protein sequence ID" value="GMI93847.1"/>
    <property type="molecule type" value="Genomic_DNA"/>
</dbReference>
<accession>A0A9W7IES5</accession>
<keyword evidence="4" id="KW-0131">Cell cycle</keyword>
<protein>
    <submittedName>
        <fullName evidence="9">Cyclin A24</fullName>
    </submittedName>
</protein>
<evidence type="ECO:0000256" key="6">
    <source>
        <dbReference type="SAM" id="MobiDB-lite"/>
    </source>
</evidence>
<keyword evidence="3 5" id="KW-0195">Cyclin</keyword>
<evidence type="ECO:0000256" key="5">
    <source>
        <dbReference type="RuleBase" id="RU000383"/>
    </source>
</evidence>
<dbReference type="InterPro" id="IPR036915">
    <property type="entry name" value="Cyclin-like_sf"/>
</dbReference>
<dbReference type="GO" id="GO:0044772">
    <property type="term" value="P:mitotic cell cycle phase transition"/>
    <property type="evidence" value="ECO:0007669"/>
    <property type="project" value="InterPro"/>
</dbReference>
<dbReference type="CDD" id="cd20562">
    <property type="entry name" value="CYCLIN_AtCycA_like_rpt1"/>
    <property type="match status" value="1"/>
</dbReference>
<dbReference type="GO" id="GO:0051301">
    <property type="term" value="P:cell division"/>
    <property type="evidence" value="ECO:0007669"/>
    <property type="project" value="UniProtKB-KW"/>
</dbReference>
<dbReference type="InterPro" id="IPR039361">
    <property type="entry name" value="Cyclin"/>
</dbReference>
<evidence type="ECO:0000313" key="9">
    <source>
        <dbReference type="EMBL" id="GMI93847.1"/>
    </source>
</evidence>
<dbReference type="Gene3D" id="1.10.472.10">
    <property type="entry name" value="Cyclin-like"/>
    <property type="match status" value="2"/>
</dbReference>
<comment type="similarity">
    <text evidence="1">Belongs to the cyclin family. Cyclin AB subfamily.</text>
</comment>
<keyword evidence="2" id="KW-0132">Cell division</keyword>
<dbReference type="Pfam" id="PF02984">
    <property type="entry name" value="Cyclin_C"/>
    <property type="match status" value="1"/>
</dbReference>
<dbReference type="InterPro" id="IPR046965">
    <property type="entry name" value="Cyclin_A/B-like"/>
</dbReference>
<dbReference type="FunFam" id="1.10.472.10:FF:000013">
    <property type="entry name" value="Cyclin A1"/>
    <property type="match status" value="1"/>
</dbReference>
<evidence type="ECO:0000259" key="7">
    <source>
        <dbReference type="SMART" id="SM00385"/>
    </source>
</evidence>
<evidence type="ECO:0000313" key="10">
    <source>
        <dbReference type="Proteomes" id="UP001165190"/>
    </source>
</evidence>
<evidence type="ECO:0000256" key="1">
    <source>
        <dbReference type="ARBA" id="ARBA00006955"/>
    </source>
</evidence>
<dbReference type="PANTHER" id="PTHR10177">
    <property type="entry name" value="CYCLINS"/>
    <property type="match status" value="1"/>
</dbReference>
<feature type="region of interest" description="Disordered" evidence="6">
    <location>
        <begin position="96"/>
        <end position="134"/>
    </location>
</feature>
<dbReference type="SMART" id="SM00385">
    <property type="entry name" value="CYCLIN"/>
    <property type="match status" value="2"/>
</dbReference>
<dbReference type="Pfam" id="PF00134">
    <property type="entry name" value="Cyclin_N"/>
    <property type="match status" value="1"/>
</dbReference>
<name>A0A9W7IES5_HIBTR</name>
<feature type="domain" description="Cyclin-like" evidence="7">
    <location>
        <begin position="359"/>
        <end position="447"/>
    </location>
</feature>
<dbReference type="CDD" id="cd20506">
    <property type="entry name" value="CYCLIN_AtCycA-like_rpt2"/>
    <property type="match status" value="1"/>
</dbReference>
<organism evidence="9 10">
    <name type="scientific">Hibiscus trionum</name>
    <name type="common">Flower of an hour</name>
    <dbReference type="NCBI Taxonomy" id="183268"/>
    <lineage>
        <taxon>Eukaryota</taxon>
        <taxon>Viridiplantae</taxon>
        <taxon>Streptophyta</taxon>
        <taxon>Embryophyta</taxon>
        <taxon>Tracheophyta</taxon>
        <taxon>Spermatophyta</taxon>
        <taxon>Magnoliopsida</taxon>
        <taxon>eudicotyledons</taxon>
        <taxon>Gunneridae</taxon>
        <taxon>Pentapetalae</taxon>
        <taxon>rosids</taxon>
        <taxon>malvids</taxon>
        <taxon>Malvales</taxon>
        <taxon>Malvaceae</taxon>
        <taxon>Malvoideae</taxon>
        <taxon>Hibiscus</taxon>
    </lineage>
</organism>
<feature type="compositionally biased region" description="Basic and acidic residues" evidence="6">
    <location>
        <begin position="125"/>
        <end position="134"/>
    </location>
</feature>
<feature type="compositionally biased region" description="Polar residues" evidence="6">
    <location>
        <begin position="177"/>
        <end position="204"/>
    </location>
</feature>
<dbReference type="InterPro" id="IPR013763">
    <property type="entry name" value="Cyclin-like_dom"/>
</dbReference>
<dbReference type="SUPFAM" id="SSF47954">
    <property type="entry name" value="Cyclin-like"/>
    <property type="match status" value="2"/>
</dbReference>
<evidence type="ECO:0000256" key="4">
    <source>
        <dbReference type="ARBA" id="ARBA00023306"/>
    </source>
</evidence>
<dbReference type="PIRSF" id="PIRSF001771">
    <property type="entry name" value="Cyclin_A_B_D_E"/>
    <property type="match status" value="1"/>
</dbReference>
<dbReference type="GO" id="GO:0016538">
    <property type="term" value="F:cyclin-dependent protein serine/threonine kinase regulator activity"/>
    <property type="evidence" value="ECO:0007669"/>
    <property type="project" value="InterPro"/>
</dbReference>
<proteinExistence type="inferred from homology"/>
<evidence type="ECO:0000259" key="8">
    <source>
        <dbReference type="SMART" id="SM01332"/>
    </source>
</evidence>
<feature type="domain" description="Cyclin-like" evidence="7">
    <location>
        <begin position="262"/>
        <end position="346"/>
    </location>
</feature>
<dbReference type="Proteomes" id="UP001165190">
    <property type="component" value="Unassembled WGS sequence"/>
</dbReference>
<feature type="domain" description="Cyclin C-terminal" evidence="8">
    <location>
        <begin position="355"/>
        <end position="478"/>
    </location>
</feature>
<dbReference type="SMART" id="SM01332">
    <property type="entry name" value="Cyclin_C"/>
    <property type="match status" value="1"/>
</dbReference>
<feature type="region of interest" description="Disordered" evidence="6">
    <location>
        <begin position="177"/>
        <end position="211"/>
    </location>
</feature>
<keyword evidence="10" id="KW-1185">Reference proteome</keyword>
<reference evidence="9" key="1">
    <citation type="submission" date="2023-05" db="EMBL/GenBank/DDBJ databases">
        <title>Genome and transcriptome analyses reveal genes involved in the formation of fine ridges on petal epidermal cells in Hibiscus trionum.</title>
        <authorList>
            <person name="Koshimizu S."/>
            <person name="Masuda S."/>
            <person name="Ishii T."/>
            <person name="Shirasu K."/>
            <person name="Hoshino A."/>
            <person name="Arita M."/>
        </authorList>
    </citation>
    <scope>NUCLEOTIDE SEQUENCE</scope>
    <source>
        <strain evidence="9">Hamamatsu line</strain>
    </source>
</reference>
<dbReference type="AlphaFoldDB" id="A0A9W7IES5"/>
<dbReference type="InterPro" id="IPR006671">
    <property type="entry name" value="Cyclin_N"/>
</dbReference>